<keyword evidence="2" id="KW-0812">Transmembrane</keyword>
<dbReference type="RefSeq" id="XP_024334809.1">
    <property type="nucleotide sequence ID" value="XM_024479830.1"/>
</dbReference>
<keyword evidence="2" id="KW-1133">Transmembrane helix</keyword>
<evidence type="ECO:0000313" key="3">
    <source>
        <dbReference type="EMBL" id="OSX58015.1"/>
    </source>
</evidence>
<name>A0A1X6MNQ9_9APHY</name>
<proteinExistence type="predicted"/>
<keyword evidence="2" id="KW-0472">Membrane</keyword>
<feature type="region of interest" description="Disordered" evidence="1">
    <location>
        <begin position="1"/>
        <end position="78"/>
    </location>
</feature>
<feature type="compositionally biased region" description="Low complexity" evidence="1">
    <location>
        <begin position="14"/>
        <end position="30"/>
    </location>
</feature>
<reference evidence="3 4" key="1">
    <citation type="submission" date="2017-04" db="EMBL/GenBank/DDBJ databases">
        <title>Genome Sequence of the Model Brown-Rot Fungus Postia placenta SB12.</title>
        <authorList>
            <consortium name="DOE Joint Genome Institute"/>
            <person name="Gaskell J."/>
            <person name="Kersten P."/>
            <person name="Larrondo L.F."/>
            <person name="Canessa P."/>
            <person name="Martinez D."/>
            <person name="Hibbett D."/>
            <person name="Schmoll M."/>
            <person name="Kubicek C.P."/>
            <person name="Martinez A.T."/>
            <person name="Yadav J."/>
            <person name="Master E."/>
            <person name="Magnuson J.K."/>
            <person name="James T."/>
            <person name="Yaver D."/>
            <person name="Berka R."/>
            <person name="Labutti K."/>
            <person name="Lipzen A."/>
            <person name="Aerts A."/>
            <person name="Barry K."/>
            <person name="Henrissat B."/>
            <person name="Blanchette R."/>
            <person name="Grigoriev I."/>
            <person name="Cullen D."/>
        </authorList>
    </citation>
    <scope>NUCLEOTIDE SEQUENCE [LARGE SCALE GENOMIC DNA]</scope>
    <source>
        <strain evidence="3 4">MAD-698-R-SB12</strain>
    </source>
</reference>
<evidence type="ECO:0000256" key="2">
    <source>
        <dbReference type="SAM" id="Phobius"/>
    </source>
</evidence>
<dbReference type="AlphaFoldDB" id="A0A1X6MNQ9"/>
<evidence type="ECO:0000313" key="4">
    <source>
        <dbReference type="Proteomes" id="UP000194127"/>
    </source>
</evidence>
<feature type="compositionally biased region" description="Basic residues" evidence="1">
    <location>
        <begin position="411"/>
        <end position="422"/>
    </location>
</feature>
<dbReference type="STRING" id="670580.A0A1X6MNQ9"/>
<feature type="region of interest" description="Disordered" evidence="1">
    <location>
        <begin position="387"/>
        <end position="442"/>
    </location>
</feature>
<dbReference type="GeneID" id="36324780"/>
<dbReference type="Proteomes" id="UP000194127">
    <property type="component" value="Unassembled WGS sequence"/>
</dbReference>
<keyword evidence="4" id="KW-1185">Reference proteome</keyword>
<dbReference type="EMBL" id="KZ110606">
    <property type="protein sequence ID" value="OSX58015.1"/>
    <property type="molecule type" value="Genomic_DNA"/>
</dbReference>
<protein>
    <submittedName>
        <fullName evidence="3">Uncharacterized protein</fullName>
    </submittedName>
</protein>
<feature type="transmembrane region" description="Helical" evidence="2">
    <location>
        <begin position="157"/>
        <end position="180"/>
    </location>
</feature>
<sequence>MSAVSTSYHLRPVSDAGSPSSTASTSTASEHSPHFHRKPSVAPLQRSASAATHARRPLSPSSLRAHPADRPRPAPPTELDLSVAQADMPRRYPAPPTGHDLMALFPPAPPLTLSSGPTSGYFQQQERAFFAKKGKEIVRCPVQAGGYRGPRTLRGGAAIAIMAAGVVGPCYLGLLLHLWAFRTPLMAHTHTYRPTRRRGDQEGREGLFGARTTMQEGARCPSQETDRSAGARCFALQGIRILLPWERPHWHNDEAWSPDPASELAPRAESTAAIWCLADRFMPMPMPMPVPVLMRMTGGIMPALRALTLTRPARAARLRPSRKLASMRNSNALVRRADGRRCPSRPCRSREAVAGWSAGRGHGGPTARLAIMPGPSRIEWPAGCAGSSQRVIGRGSARRTQTARAPAGDPRRHRGRREHRRTRDAVPGAQVCAGQSGRGDGRRHESFAKMLGLMRPAAGEPRARWTRAITVYSSSYVQIEAASSAKDASRGQPITAPPFIGCQITGGAHVEGKAQAQGRGFRRTRSKLSFHTYTRPTLLSSVLRKKIAMTYTAARLINCGRNHAWNLHVAPGDVRFD</sequence>
<evidence type="ECO:0000256" key="1">
    <source>
        <dbReference type="SAM" id="MobiDB-lite"/>
    </source>
</evidence>
<gene>
    <name evidence="3" type="ORF">POSPLADRAFT_1049742</name>
</gene>
<dbReference type="OrthoDB" id="3253810at2759"/>
<accession>A0A1X6MNQ9</accession>
<organism evidence="3 4">
    <name type="scientific">Postia placenta MAD-698-R-SB12</name>
    <dbReference type="NCBI Taxonomy" id="670580"/>
    <lineage>
        <taxon>Eukaryota</taxon>
        <taxon>Fungi</taxon>
        <taxon>Dikarya</taxon>
        <taxon>Basidiomycota</taxon>
        <taxon>Agaricomycotina</taxon>
        <taxon>Agaricomycetes</taxon>
        <taxon>Polyporales</taxon>
        <taxon>Adustoporiaceae</taxon>
        <taxon>Rhodonia</taxon>
    </lineage>
</organism>